<feature type="transmembrane region" description="Helical" evidence="2">
    <location>
        <begin position="31"/>
        <end position="48"/>
    </location>
</feature>
<keyword evidence="4" id="KW-1185">Reference proteome</keyword>
<sequence length="119" mass="11993">MIVEIGCIAVGVPAGYLLRSRPAVVGAVDRLTTWSIYTLLFLLGLSLGSDDALVAKAGDIGLRAVVISMASLAGSVAAGWLLQHVLLRGALDGPGATHPASPETGAATPPVTAHTGDRP</sequence>
<proteinExistence type="predicted"/>
<evidence type="ECO:0000256" key="2">
    <source>
        <dbReference type="SAM" id="Phobius"/>
    </source>
</evidence>
<keyword evidence="2" id="KW-0472">Membrane</keyword>
<organism evidence="3 4">
    <name type="scientific">Nitratidesulfovibrio oxamicus</name>
    <dbReference type="NCBI Taxonomy" id="32016"/>
    <lineage>
        <taxon>Bacteria</taxon>
        <taxon>Pseudomonadati</taxon>
        <taxon>Thermodesulfobacteriota</taxon>
        <taxon>Desulfovibrionia</taxon>
        <taxon>Desulfovibrionales</taxon>
        <taxon>Desulfovibrionaceae</taxon>
        <taxon>Nitratidesulfovibrio</taxon>
    </lineage>
</organism>
<feature type="transmembrane region" description="Helical" evidence="2">
    <location>
        <begin position="60"/>
        <end position="82"/>
    </location>
</feature>
<dbReference type="Proteomes" id="UP001194469">
    <property type="component" value="Unassembled WGS sequence"/>
</dbReference>
<keyword evidence="2" id="KW-1133">Transmembrane helix</keyword>
<gene>
    <name evidence="3" type="ORF">FVW20_08335</name>
</gene>
<evidence type="ECO:0000256" key="1">
    <source>
        <dbReference type="SAM" id="MobiDB-lite"/>
    </source>
</evidence>
<dbReference type="Pfam" id="PF03956">
    <property type="entry name" value="Lys_export"/>
    <property type="match status" value="1"/>
</dbReference>
<reference evidence="3 4" key="1">
    <citation type="submission" date="2019-08" db="EMBL/GenBank/DDBJ databases">
        <authorList>
            <person name="Luo N."/>
        </authorList>
    </citation>
    <scope>NUCLEOTIDE SEQUENCE [LARGE SCALE GENOMIC DNA]</scope>
    <source>
        <strain evidence="3 4">NCIMB 9442</strain>
    </source>
</reference>
<keyword evidence="2" id="KW-0812">Transmembrane</keyword>
<evidence type="ECO:0000313" key="3">
    <source>
        <dbReference type="EMBL" id="MBG3877018.1"/>
    </source>
</evidence>
<evidence type="ECO:0000313" key="4">
    <source>
        <dbReference type="Proteomes" id="UP001194469"/>
    </source>
</evidence>
<feature type="region of interest" description="Disordered" evidence="1">
    <location>
        <begin position="94"/>
        <end position="119"/>
    </location>
</feature>
<dbReference type="EMBL" id="VRYY01000209">
    <property type="protein sequence ID" value="MBG3877018.1"/>
    <property type="molecule type" value="Genomic_DNA"/>
</dbReference>
<accession>A0ABS0J5J9</accession>
<dbReference type="RefSeq" id="WP_196609055.1">
    <property type="nucleotide sequence ID" value="NZ_VRYY01000209.1"/>
</dbReference>
<dbReference type="InterPro" id="IPR005642">
    <property type="entry name" value="LysO"/>
</dbReference>
<protein>
    <submittedName>
        <fullName evidence="3">DUF340 domain-containing protein</fullName>
    </submittedName>
</protein>
<name>A0ABS0J5J9_9BACT</name>
<comment type="caution">
    <text evidence="3">The sequence shown here is derived from an EMBL/GenBank/DDBJ whole genome shotgun (WGS) entry which is preliminary data.</text>
</comment>